<dbReference type="PANTHER" id="PTHR30213:SF0">
    <property type="entry name" value="UPF0761 MEMBRANE PROTEIN YIHY"/>
    <property type="match status" value="1"/>
</dbReference>
<evidence type="ECO:0000256" key="4">
    <source>
        <dbReference type="ARBA" id="ARBA00022989"/>
    </source>
</evidence>
<comment type="caution">
    <text evidence="7">The sequence shown here is derived from an EMBL/GenBank/DDBJ whole genome shotgun (WGS) entry which is preliminary data.</text>
</comment>
<feature type="transmembrane region" description="Helical" evidence="6">
    <location>
        <begin position="190"/>
        <end position="208"/>
    </location>
</feature>
<protein>
    <recommendedName>
        <fullName evidence="9">YihY family inner membrane protein</fullName>
    </recommendedName>
</protein>
<dbReference type="EMBL" id="QGGB01000009">
    <property type="protein sequence ID" value="PWN05752.1"/>
    <property type="molecule type" value="Genomic_DNA"/>
</dbReference>
<keyword evidence="8" id="KW-1185">Reference proteome</keyword>
<evidence type="ECO:0000256" key="2">
    <source>
        <dbReference type="ARBA" id="ARBA00022475"/>
    </source>
</evidence>
<keyword evidence="5 6" id="KW-0472">Membrane</keyword>
<evidence type="ECO:0000256" key="1">
    <source>
        <dbReference type="ARBA" id="ARBA00004651"/>
    </source>
</evidence>
<feature type="transmembrane region" description="Helical" evidence="6">
    <location>
        <begin position="145"/>
        <end position="170"/>
    </location>
</feature>
<gene>
    <name evidence="7" type="ORF">DDZ15_13715</name>
</gene>
<evidence type="ECO:0000256" key="3">
    <source>
        <dbReference type="ARBA" id="ARBA00022692"/>
    </source>
</evidence>
<evidence type="ECO:0000313" key="7">
    <source>
        <dbReference type="EMBL" id="PWN05752.1"/>
    </source>
</evidence>
<keyword evidence="3 6" id="KW-0812">Transmembrane</keyword>
<dbReference type="PIRSF" id="PIRSF035875">
    <property type="entry name" value="RNase_BN"/>
    <property type="match status" value="1"/>
</dbReference>
<dbReference type="OrthoDB" id="9797028at2"/>
<dbReference type="Proteomes" id="UP000245533">
    <property type="component" value="Unassembled WGS sequence"/>
</dbReference>
<comment type="subcellular location">
    <subcellularLocation>
        <location evidence="1">Cell membrane</location>
        <topology evidence="1">Multi-pass membrane protein</topology>
    </subcellularLocation>
</comment>
<organism evidence="7 8">
    <name type="scientific">Rhodohalobacter mucosus</name>
    <dbReference type="NCBI Taxonomy" id="2079485"/>
    <lineage>
        <taxon>Bacteria</taxon>
        <taxon>Pseudomonadati</taxon>
        <taxon>Balneolota</taxon>
        <taxon>Balneolia</taxon>
        <taxon>Balneolales</taxon>
        <taxon>Balneolaceae</taxon>
        <taxon>Rhodohalobacter</taxon>
    </lineage>
</organism>
<keyword evidence="4 6" id="KW-1133">Transmembrane helix</keyword>
<feature type="transmembrane region" description="Helical" evidence="6">
    <location>
        <begin position="259"/>
        <end position="281"/>
    </location>
</feature>
<proteinExistence type="predicted"/>
<keyword evidence="2" id="KW-1003">Cell membrane</keyword>
<evidence type="ECO:0000313" key="8">
    <source>
        <dbReference type="Proteomes" id="UP000245533"/>
    </source>
</evidence>
<sequence>MDKKKLSRFWKLAGELVLEKHVFFNASAISFNLFICAIPFTLILISILGYILSIEAAFEELIRYGRELLPRLNFETQSGDLIEGAVTLEDIILPLVGARQIFGIIGLIILLFFSQGLFHTIKHVIFDVFEIEDRKHPAMELIHNFFAFGVIGGVFLFFTMAISIISLFAFDTIVIPYADIEIELGWISDMLTYVIPVIFAPLLFYAIFRYISERRIHPRVALVGALTYTLLFEIAKYGVSVYLEYALTAYRYYYQGYTVIVIIGIWVFYSAVLFVLTAILARAYQDTYLEPAPAIEKNPYTAIS</sequence>
<reference evidence="7 8" key="1">
    <citation type="submission" date="2018-05" db="EMBL/GenBank/DDBJ databases">
        <title>Rhodohalobacter halophilus gen. nov., sp. nov., a moderately halophilic member of the family Balneolaceae.</title>
        <authorList>
            <person name="Liu Z.-W."/>
        </authorList>
    </citation>
    <scope>NUCLEOTIDE SEQUENCE [LARGE SCALE GENOMIC DNA]</scope>
    <source>
        <strain evidence="7 8">8A47</strain>
    </source>
</reference>
<dbReference type="GO" id="GO:0005886">
    <property type="term" value="C:plasma membrane"/>
    <property type="evidence" value="ECO:0007669"/>
    <property type="project" value="UniProtKB-SubCell"/>
</dbReference>
<dbReference type="PANTHER" id="PTHR30213">
    <property type="entry name" value="INNER MEMBRANE PROTEIN YHJD"/>
    <property type="match status" value="1"/>
</dbReference>
<dbReference type="AlphaFoldDB" id="A0A316TTY2"/>
<evidence type="ECO:0000256" key="5">
    <source>
        <dbReference type="ARBA" id="ARBA00023136"/>
    </source>
</evidence>
<dbReference type="InterPro" id="IPR017039">
    <property type="entry name" value="Virul_fac_BrkB"/>
</dbReference>
<name>A0A316TTY2_9BACT</name>
<dbReference type="Pfam" id="PF03631">
    <property type="entry name" value="Virul_fac_BrkB"/>
    <property type="match status" value="1"/>
</dbReference>
<feature type="transmembrane region" description="Helical" evidence="6">
    <location>
        <begin position="21"/>
        <end position="52"/>
    </location>
</feature>
<feature type="transmembrane region" description="Helical" evidence="6">
    <location>
        <begin position="91"/>
        <end position="113"/>
    </location>
</feature>
<evidence type="ECO:0000256" key="6">
    <source>
        <dbReference type="SAM" id="Phobius"/>
    </source>
</evidence>
<feature type="transmembrane region" description="Helical" evidence="6">
    <location>
        <begin position="220"/>
        <end position="239"/>
    </location>
</feature>
<accession>A0A316TTY2</accession>
<evidence type="ECO:0008006" key="9">
    <source>
        <dbReference type="Google" id="ProtNLM"/>
    </source>
</evidence>